<feature type="domain" description="PepSY" evidence="2">
    <location>
        <begin position="59"/>
        <end position="112"/>
    </location>
</feature>
<proteinExistence type="predicted"/>
<evidence type="ECO:0000259" key="2">
    <source>
        <dbReference type="Pfam" id="PF03413"/>
    </source>
</evidence>
<feature type="signal peptide" evidence="1">
    <location>
        <begin position="1"/>
        <end position="24"/>
    </location>
</feature>
<accession>A0A3M8CR42</accession>
<evidence type="ECO:0000313" key="4">
    <source>
        <dbReference type="Proteomes" id="UP000269573"/>
    </source>
</evidence>
<evidence type="ECO:0000256" key="1">
    <source>
        <dbReference type="SAM" id="SignalP"/>
    </source>
</evidence>
<dbReference type="EMBL" id="RHHU01000028">
    <property type="protein sequence ID" value="RNB78144.1"/>
    <property type="molecule type" value="Genomic_DNA"/>
</dbReference>
<keyword evidence="4" id="KW-1185">Reference proteome</keyword>
<organism evidence="3 4">
    <name type="scientific">Brevibacillus nitrificans</name>
    <dbReference type="NCBI Taxonomy" id="651560"/>
    <lineage>
        <taxon>Bacteria</taxon>
        <taxon>Bacillati</taxon>
        <taxon>Bacillota</taxon>
        <taxon>Bacilli</taxon>
        <taxon>Bacillales</taxon>
        <taxon>Paenibacillaceae</taxon>
        <taxon>Brevibacillus</taxon>
    </lineage>
</organism>
<feature type="domain" description="PepSY" evidence="2">
    <location>
        <begin position="127"/>
        <end position="185"/>
    </location>
</feature>
<dbReference type="Gene3D" id="3.10.450.40">
    <property type="match status" value="2"/>
</dbReference>
<name>A0A3M8CR42_9BACL</name>
<reference evidence="3 4" key="1">
    <citation type="submission" date="2018-10" db="EMBL/GenBank/DDBJ databases">
        <title>Phylogenomics of Brevibacillus.</title>
        <authorList>
            <person name="Dunlap C."/>
        </authorList>
    </citation>
    <scope>NUCLEOTIDE SEQUENCE [LARGE SCALE GENOMIC DNA]</scope>
    <source>
        <strain evidence="3 4">JCM 15774</strain>
    </source>
</reference>
<dbReference type="AlphaFoldDB" id="A0A3M8CR42"/>
<dbReference type="RefSeq" id="WP_122927008.1">
    <property type="nucleotide sequence ID" value="NZ_RHHU01000028.1"/>
</dbReference>
<keyword evidence="1" id="KW-0732">Signal</keyword>
<protein>
    <recommendedName>
        <fullName evidence="2">PepSY domain-containing protein</fullName>
    </recommendedName>
</protein>
<feature type="chain" id="PRO_5018133491" description="PepSY domain-containing protein" evidence="1">
    <location>
        <begin position="25"/>
        <end position="189"/>
    </location>
</feature>
<evidence type="ECO:0000313" key="3">
    <source>
        <dbReference type="EMBL" id="RNB78144.1"/>
    </source>
</evidence>
<dbReference type="InterPro" id="IPR025711">
    <property type="entry name" value="PepSY"/>
</dbReference>
<dbReference type="Pfam" id="PF03413">
    <property type="entry name" value="PepSY"/>
    <property type="match status" value="2"/>
</dbReference>
<comment type="caution">
    <text evidence="3">The sequence shown here is derived from an EMBL/GenBank/DDBJ whole genome shotgun (WGS) entry which is preliminary data.</text>
</comment>
<gene>
    <name evidence="3" type="ORF">EDM59_30410</name>
</gene>
<dbReference type="Proteomes" id="UP000269573">
    <property type="component" value="Unassembled WGS sequence"/>
</dbReference>
<sequence length="189" mass="20974">MKKIAAAAVVMAVIVGSIGFSAQAENKVQGNSGGVQPQSSTVYVEIDDDIRADVWKNVKISTEEAKKRALAAQPGTIREIELEWEHGLLLYKVEIKTLAKKVDVYVDATTGETWRENDPQHRQKVVKISLEEAKKIALNKVPGTIVKAKLDEDDGQYIYEVEMRTSQWAEVEMDISATTGAILDVDWDD</sequence>